<evidence type="ECO:0000256" key="1">
    <source>
        <dbReference type="ARBA" id="ARBA00022598"/>
    </source>
</evidence>
<evidence type="ECO:0000256" key="2">
    <source>
        <dbReference type="ARBA" id="ARBA00022723"/>
    </source>
</evidence>
<keyword evidence="3 7" id="KW-0547">Nucleotide-binding</keyword>
<dbReference type="Gene3D" id="3.40.50.620">
    <property type="entry name" value="HUPs"/>
    <property type="match status" value="1"/>
</dbReference>
<dbReference type="PRINTS" id="PR00987">
    <property type="entry name" value="TRNASYNTHGLU"/>
</dbReference>
<evidence type="ECO:0000256" key="3">
    <source>
        <dbReference type="ARBA" id="ARBA00022741"/>
    </source>
</evidence>
<dbReference type="Pfam" id="PF00749">
    <property type="entry name" value="tRNA-synt_1c"/>
    <property type="match status" value="1"/>
</dbReference>
<sequence length="294" mass="32336">MTKPVFRFAPSPNGHLHLGHALSALLNARAAVALSGRFLVRVEDIDQTRCTPELEQEMFEDLAWLGLPLDEPVLRQSESFPRYRDALERLQDMGLVYPAYLTRAEIKAFVAAFETGGKAWPRDPDGAPLYPGDAAVLSAQEITARSGSDAPFALRLDMVKALERIGGPLCWQEAGAEGEALFAPPVAVVADPAAWGDVVLARKDTPTSYHLSVVVDDARQNITDVLRGRDLYHATGVHRLLQELLGLPEPVYRHHRLILGEDGRKLSKSNRDTSIRALRAAGMSHAELRKRIGL</sequence>
<comment type="caution">
    <text evidence="9">The sequence shown here is derived from an EMBL/GenBank/DDBJ whole genome shotgun (WGS) entry which is preliminary data.</text>
</comment>
<dbReference type="Proteomes" id="UP001431221">
    <property type="component" value="Unassembled WGS sequence"/>
</dbReference>
<gene>
    <name evidence="9" type="primary">gluQRS</name>
    <name evidence="9" type="ORF">M0H32_08995</name>
</gene>
<keyword evidence="10" id="KW-1185">Reference proteome</keyword>
<name>A0ABT0GS64_9HYPH</name>
<accession>A0ABT0GS64</accession>
<dbReference type="InterPro" id="IPR000924">
    <property type="entry name" value="Glu/Gln-tRNA-synth"/>
</dbReference>
<dbReference type="NCBIfam" id="NF004315">
    <property type="entry name" value="PRK05710.1-4"/>
    <property type="match status" value="1"/>
</dbReference>
<dbReference type="InterPro" id="IPR049940">
    <property type="entry name" value="GluQ/Sye"/>
</dbReference>
<dbReference type="EMBL" id="JALNMJ010000005">
    <property type="protein sequence ID" value="MCK7612294.1"/>
    <property type="molecule type" value="Genomic_DNA"/>
</dbReference>
<protein>
    <submittedName>
        <fullName evidence="9">tRNA glutamyl-Q(34) synthetase GluQRS</fullName>
        <ecNumber evidence="9">6.1.1.-</ecNumber>
    </submittedName>
</protein>
<dbReference type="PANTHER" id="PTHR43311">
    <property type="entry name" value="GLUTAMATE--TRNA LIGASE"/>
    <property type="match status" value="1"/>
</dbReference>
<evidence type="ECO:0000256" key="5">
    <source>
        <dbReference type="ARBA" id="ARBA00022840"/>
    </source>
</evidence>
<evidence type="ECO:0000256" key="4">
    <source>
        <dbReference type="ARBA" id="ARBA00022833"/>
    </source>
</evidence>
<keyword evidence="7" id="KW-0648">Protein biosynthesis</keyword>
<evidence type="ECO:0000313" key="10">
    <source>
        <dbReference type="Proteomes" id="UP001431221"/>
    </source>
</evidence>
<dbReference type="InterPro" id="IPR014729">
    <property type="entry name" value="Rossmann-like_a/b/a_fold"/>
</dbReference>
<proteinExistence type="inferred from homology"/>
<keyword evidence="6 7" id="KW-0030">Aminoacyl-tRNA synthetase</keyword>
<evidence type="ECO:0000313" key="9">
    <source>
        <dbReference type="EMBL" id="MCK7612294.1"/>
    </source>
</evidence>
<dbReference type="EC" id="6.1.1.-" evidence="9"/>
<evidence type="ECO:0000256" key="7">
    <source>
        <dbReference type="RuleBase" id="RU363037"/>
    </source>
</evidence>
<dbReference type="InterPro" id="IPR020058">
    <property type="entry name" value="Glu/Gln-tRNA-synth_Ib_cat-dom"/>
</dbReference>
<dbReference type="SUPFAM" id="SSF52374">
    <property type="entry name" value="Nucleotidylyl transferase"/>
    <property type="match status" value="1"/>
</dbReference>
<keyword evidence="5 7" id="KW-0067">ATP-binding</keyword>
<keyword evidence="2" id="KW-0479">Metal-binding</keyword>
<keyword evidence="1 7" id="KW-0436">Ligase</keyword>
<comment type="similarity">
    <text evidence="7">Belongs to the class-I aminoacyl-tRNA synthetase family.</text>
</comment>
<dbReference type="RefSeq" id="WP_248153244.1">
    <property type="nucleotide sequence ID" value="NZ_JALNMJ010000005.1"/>
</dbReference>
<organism evidence="9 10">
    <name type="scientific">Roseibium sediminicola</name>
    <dbReference type="NCBI Taxonomy" id="2933272"/>
    <lineage>
        <taxon>Bacteria</taxon>
        <taxon>Pseudomonadati</taxon>
        <taxon>Pseudomonadota</taxon>
        <taxon>Alphaproteobacteria</taxon>
        <taxon>Hyphomicrobiales</taxon>
        <taxon>Stappiaceae</taxon>
        <taxon>Roseibium</taxon>
    </lineage>
</organism>
<feature type="domain" description="Glutamyl/glutaminyl-tRNA synthetase class Ib catalytic" evidence="8">
    <location>
        <begin position="6"/>
        <end position="283"/>
    </location>
</feature>
<dbReference type="InterPro" id="IPR001412">
    <property type="entry name" value="aa-tRNA-synth_I_CS"/>
</dbReference>
<evidence type="ECO:0000259" key="8">
    <source>
        <dbReference type="Pfam" id="PF00749"/>
    </source>
</evidence>
<dbReference type="GO" id="GO:0016874">
    <property type="term" value="F:ligase activity"/>
    <property type="evidence" value="ECO:0007669"/>
    <property type="project" value="UniProtKB-KW"/>
</dbReference>
<evidence type="ECO:0000256" key="6">
    <source>
        <dbReference type="ARBA" id="ARBA00023146"/>
    </source>
</evidence>
<reference evidence="9" key="1">
    <citation type="submission" date="2022-04" db="EMBL/GenBank/DDBJ databases">
        <title>Roseibium sp. CAU 1639 isolated from mud.</title>
        <authorList>
            <person name="Kim W."/>
        </authorList>
    </citation>
    <scope>NUCLEOTIDE SEQUENCE</scope>
    <source>
        <strain evidence="9">CAU 1639</strain>
    </source>
</reference>
<keyword evidence="4" id="KW-0862">Zinc</keyword>
<dbReference type="PROSITE" id="PS00178">
    <property type="entry name" value="AA_TRNA_LIGASE_I"/>
    <property type="match status" value="1"/>
</dbReference>
<dbReference type="PANTHER" id="PTHR43311:SF1">
    <property type="entry name" value="GLUTAMYL-Q TRNA(ASP) SYNTHETASE"/>
    <property type="match status" value="1"/>
</dbReference>